<comment type="caution">
    <text evidence="1">The sequence shown here is derived from an EMBL/GenBank/DDBJ whole genome shotgun (WGS) entry which is preliminary data.</text>
</comment>
<dbReference type="EMBL" id="BKCJ011519678">
    <property type="protein sequence ID" value="GFD39639.1"/>
    <property type="molecule type" value="Genomic_DNA"/>
</dbReference>
<feature type="non-terminal residue" evidence="1">
    <location>
        <position position="1"/>
    </location>
</feature>
<sequence>DKPYSAVCPASAHVFFPQNPNDNYVVEIKAEHNCASSTDQNSDDAPVWDQPFHADYPKDFDALFDFDAYARDNESGAAQNPWFSIFSEIDDE</sequence>
<accession>A0A699VZ33</accession>
<gene>
    <name evidence="1" type="ORF">Tci_911608</name>
</gene>
<dbReference type="AlphaFoldDB" id="A0A699VZ33"/>
<evidence type="ECO:0000313" key="1">
    <source>
        <dbReference type="EMBL" id="GFD39639.1"/>
    </source>
</evidence>
<name>A0A699VZ33_TANCI</name>
<organism evidence="1">
    <name type="scientific">Tanacetum cinerariifolium</name>
    <name type="common">Dalmatian daisy</name>
    <name type="synonym">Chrysanthemum cinerariifolium</name>
    <dbReference type="NCBI Taxonomy" id="118510"/>
    <lineage>
        <taxon>Eukaryota</taxon>
        <taxon>Viridiplantae</taxon>
        <taxon>Streptophyta</taxon>
        <taxon>Embryophyta</taxon>
        <taxon>Tracheophyta</taxon>
        <taxon>Spermatophyta</taxon>
        <taxon>Magnoliopsida</taxon>
        <taxon>eudicotyledons</taxon>
        <taxon>Gunneridae</taxon>
        <taxon>Pentapetalae</taxon>
        <taxon>asterids</taxon>
        <taxon>campanulids</taxon>
        <taxon>Asterales</taxon>
        <taxon>Asteraceae</taxon>
        <taxon>Asteroideae</taxon>
        <taxon>Anthemideae</taxon>
        <taxon>Anthemidinae</taxon>
        <taxon>Tanacetum</taxon>
    </lineage>
</organism>
<proteinExistence type="predicted"/>
<reference evidence="1" key="1">
    <citation type="journal article" date="2019" name="Sci. Rep.">
        <title>Draft genome of Tanacetum cinerariifolium, the natural source of mosquito coil.</title>
        <authorList>
            <person name="Yamashiro T."/>
            <person name="Shiraishi A."/>
            <person name="Satake H."/>
            <person name="Nakayama K."/>
        </authorList>
    </citation>
    <scope>NUCLEOTIDE SEQUENCE</scope>
</reference>
<protein>
    <submittedName>
        <fullName evidence="1">Uncharacterized protein</fullName>
    </submittedName>
</protein>